<reference evidence="6 7" key="1">
    <citation type="submission" date="2016-08" db="EMBL/GenBank/DDBJ databases">
        <authorList>
            <consortium name="Lentinula edodes genome sequencing consortium"/>
            <person name="Sakamoto Y."/>
            <person name="Nakade K."/>
            <person name="Sato S."/>
            <person name="Yoshida Y."/>
            <person name="Miyazaki K."/>
            <person name="Natsume S."/>
            <person name="Konno N."/>
        </authorList>
    </citation>
    <scope>NUCLEOTIDE SEQUENCE [LARGE SCALE GENOMIC DNA]</scope>
    <source>
        <strain evidence="6 7">NBRC 111202</strain>
    </source>
</reference>
<dbReference type="GO" id="GO:0000978">
    <property type="term" value="F:RNA polymerase II cis-regulatory region sequence-specific DNA binding"/>
    <property type="evidence" value="ECO:0007669"/>
    <property type="project" value="TreeGrafter"/>
</dbReference>
<dbReference type="GO" id="GO:0001228">
    <property type="term" value="F:DNA-binding transcription activator activity, RNA polymerase II-specific"/>
    <property type="evidence" value="ECO:0007669"/>
    <property type="project" value="TreeGrafter"/>
</dbReference>
<evidence type="ECO:0000313" key="6">
    <source>
        <dbReference type="EMBL" id="GAW03655.1"/>
    </source>
</evidence>
<sequence>MSRVFGWEPPSQQGREDVLCPGSGQGFITFSIDPDSSTGYSPSPTSKIEEAVSRDPPRKGDPGYVPRPPNSFFVFRKEYSRLNARGPKANRSRRKSSDVKSKGLSRRAGDAWKALPQGEIDYWQARAEEEKVMHARAHPAYRYQPKRSKSVHGNRIPKVAMAPAPSSSKHRSPPGAGTKNNLQSSKARSSSVPTHVSAPSFLPRGEERVTGSLRRARSHVLDIQPPLPAPSEADSSEWYEYPGTLEVNFSHGSEHQEYLPETQQPPSVSGYGSEPSSNTLTLPAEYPLFTTGLSSLAGWNGEPIAPSLTRIPSSTLSTSPLSSWSASSSPYNSYHEAYQYNQSDEQYTGFMPGVNQFGIHESAPAVYWCPQVEHEPRYDLKGGYDSFSSYGNDFMMQQNALTNFNLGLANEVSAPGNFMPFDMSYVDEQRVFNEYHNTQF</sequence>
<reference evidence="6 7" key="2">
    <citation type="submission" date="2017-02" db="EMBL/GenBank/DDBJ databases">
        <title>A genome survey and senescence transcriptome analysis in Lentinula edodes.</title>
        <authorList>
            <person name="Sakamoto Y."/>
            <person name="Nakade K."/>
            <person name="Sato S."/>
            <person name="Yoshida Y."/>
            <person name="Miyazaki K."/>
            <person name="Natsume S."/>
            <person name="Konno N."/>
        </authorList>
    </citation>
    <scope>NUCLEOTIDE SEQUENCE [LARGE SCALE GENOMIC DNA]</scope>
    <source>
        <strain evidence="6 7">NBRC 111202</strain>
    </source>
</reference>
<evidence type="ECO:0000313" key="7">
    <source>
        <dbReference type="Proteomes" id="UP000188533"/>
    </source>
</evidence>
<feature type="region of interest" description="Disordered" evidence="4">
    <location>
        <begin position="1"/>
        <end position="71"/>
    </location>
</feature>
<feature type="compositionally biased region" description="Basic residues" evidence="4">
    <location>
        <begin position="137"/>
        <end position="152"/>
    </location>
</feature>
<keyword evidence="2" id="KW-0804">Transcription</keyword>
<dbReference type="SMART" id="SM00398">
    <property type="entry name" value="HMG"/>
    <property type="match status" value="1"/>
</dbReference>
<protein>
    <submittedName>
        <fullName evidence="6">Hmg box transcriptional regulator</fullName>
    </submittedName>
</protein>
<dbReference type="PANTHER" id="PTHR10270:SF161">
    <property type="entry name" value="SEX-DETERMINING REGION Y PROTEIN"/>
    <property type="match status" value="1"/>
</dbReference>
<dbReference type="GO" id="GO:0005634">
    <property type="term" value="C:nucleus"/>
    <property type="evidence" value="ECO:0007669"/>
    <property type="project" value="UniProtKB-UniRule"/>
</dbReference>
<dbReference type="InterPro" id="IPR050140">
    <property type="entry name" value="SRY-related_HMG-box_TF-like"/>
</dbReference>
<dbReference type="PANTHER" id="PTHR10270">
    <property type="entry name" value="SOX TRANSCRIPTION FACTOR"/>
    <property type="match status" value="1"/>
</dbReference>
<dbReference type="InterPro" id="IPR036910">
    <property type="entry name" value="HMG_box_dom_sf"/>
</dbReference>
<keyword evidence="3" id="KW-0539">Nucleus</keyword>
<feature type="DNA-binding region" description="HMG box" evidence="3">
    <location>
        <begin position="65"/>
        <end position="142"/>
    </location>
</feature>
<feature type="domain" description="HMG box" evidence="5">
    <location>
        <begin position="65"/>
        <end position="142"/>
    </location>
</feature>
<organism evidence="6 7">
    <name type="scientific">Lentinula edodes</name>
    <name type="common">Shiitake mushroom</name>
    <name type="synonym">Lentinus edodes</name>
    <dbReference type="NCBI Taxonomy" id="5353"/>
    <lineage>
        <taxon>Eukaryota</taxon>
        <taxon>Fungi</taxon>
        <taxon>Dikarya</taxon>
        <taxon>Basidiomycota</taxon>
        <taxon>Agaricomycotina</taxon>
        <taxon>Agaricomycetes</taxon>
        <taxon>Agaricomycetidae</taxon>
        <taxon>Agaricales</taxon>
        <taxon>Marasmiineae</taxon>
        <taxon>Omphalotaceae</taxon>
        <taxon>Lentinula</taxon>
    </lineage>
</organism>
<gene>
    <name evidence="6" type="ORF">LENED_005395</name>
</gene>
<dbReference type="InterPro" id="IPR009071">
    <property type="entry name" value="HMG_box_dom"/>
</dbReference>
<dbReference type="CDD" id="cd01389">
    <property type="entry name" value="HMG-box_ROX1-like"/>
    <property type="match status" value="1"/>
</dbReference>
<evidence type="ECO:0000256" key="4">
    <source>
        <dbReference type="SAM" id="MobiDB-lite"/>
    </source>
</evidence>
<dbReference type="STRING" id="5353.A0A1Q3E8T9"/>
<evidence type="ECO:0000259" key="5">
    <source>
        <dbReference type="PROSITE" id="PS50118"/>
    </source>
</evidence>
<dbReference type="Proteomes" id="UP000188533">
    <property type="component" value="Unassembled WGS sequence"/>
</dbReference>
<dbReference type="Gene3D" id="1.10.30.10">
    <property type="entry name" value="High mobility group box domain"/>
    <property type="match status" value="1"/>
</dbReference>
<feature type="region of interest" description="Disordered" evidence="4">
    <location>
        <begin position="253"/>
        <end position="279"/>
    </location>
</feature>
<dbReference type="EMBL" id="BDGU01000150">
    <property type="protein sequence ID" value="GAW03655.1"/>
    <property type="molecule type" value="Genomic_DNA"/>
</dbReference>
<accession>A0A1Q3E8T9</accession>
<keyword evidence="1 3" id="KW-0238">DNA-binding</keyword>
<proteinExistence type="predicted"/>
<feature type="compositionally biased region" description="Polar residues" evidence="4">
    <location>
        <begin position="178"/>
        <end position="194"/>
    </location>
</feature>
<comment type="caution">
    <text evidence="6">The sequence shown here is derived from an EMBL/GenBank/DDBJ whole genome shotgun (WGS) entry which is preliminary data.</text>
</comment>
<evidence type="ECO:0000256" key="2">
    <source>
        <dbReference type="ARBA" id="ARBA00023163"/>
    </source>
</evidence>
<dbReference type="AlphaFoldDB" id="A0A1Q3E8T9"/>
<feature type="region of interest" description="Disordered" evidence="4">
    <location>
        <begin position="83"/>
        <end position="111"/>
    </location>
</feature>
<evidence type="ECO:0000256" key="1">
    <source>
        <dbReference type="ARBA" id="ARBA00023125"/>
    </source>
</evidence>
<evidence type="ECO:0000256" key="3">
    <source>
        <dbReference type="PROSITE-ProRule" id="PRU00267"/>
    </source>
</evidence>
<feature type="compositionally biased region" description="Basic and acidic residues" evidence="4">
    <location>
        <begin position="47"/>
        <end position="61"/>
    </location>
</feature>
<feature type="region of interest" description="Disordered" evidence="4">
    <location>
        <begin position="137"/>
        <end position="213"/>
    </location>
</feature>
<keyword evidence="7" id="KW-1185">Reference proteome</keyword>
<dbReference type="PROSITE" id="PS50118">
    <property type="entry name" value="HMG_BOX_2"/>
    <property type="match status" value="1"/>
</dbReference>
<dbReference type="SUPFAM" id="SSF47095">
    <property type="entry name" value="HMG-box"/>
    <property type="match status" value="1"/>
</dbReference>
<dbReference type="GO" id="GO:0030154">
    <property type="term" value="P:cell differentiation"/>
    <property type="evidence" value="ECO:0007669"/>
    <property type="project" value="TreeGrafter"/>
</dbReference>
<name>A0A1Q3E8T9_LENED</name>
<dbReference type="Pfam" id="PF00505">
    <property type="entry name" value="HMG_box"/>
    <property type="match status" value="1"/>
</dbReference>
<feature type="compositionally biased region" description="Polar residues" evidence="4">
    <location>
        <begin position="34"/>
        <end position="46"/>
    </location>
</feature>